<comment type="caution">
    <text evidence="2">The sequence shown here is derived from an EMBL/GenBank/DDBJ whole genome shotgun (WGS) entry which is preliminary data.</text>
</comment>
<organism evidence="2 3">
    <name type="scientific">Thalassococcus lentus</name>
    <dbReference type="NCBI Taxonomy" id="1210524"/>
    <lineage>
        <taxon>Bacteria</taxon>
        <taxon>Pseudomonadati</taxon>
        <taxon>Pseudomonadota</taxon>
        <taxon>Alphaproteobacteria</taxon>
        <taxon>Rhodobacterales</taxon>
        <taxon>Roseobacteraceae</taxon>
        <taxon>Thalassococcus</taxon>
    </lineage>
</organism>
<dbReference type="RefSeq" id="WP_271432492.1">
    <property type="nucleotide sequence ID" value="NZ_JAQIOY010000003.1"/>
</dbReference>
<proteinExistence type="predicted"/>
<evidence type="ECO:0000313" key="2">
    <source>
        <dbReference type="EMBL" id="MDA7425141.1"/>
    </source>
</evidence>
<name>A0ABT4XT74_9RHOB</name>
<reference evidence="2 3" key="1">
    <citation type="submission" date="2023-01" db="EMBL/GenBank/DDBJ databases">
        <title>Thalassococcus onchidii sp. nov., isolated from a marine invertebrate from the South China Sea.</title>
        <authorList>
            <person name="Xu S."/>
            <person name="Liu Z."/>
            <person name="Xu Y."/>
        </authorList>
    </citation>
    <scope>NUCLEOTIDE SEQUENCE [LARGE SCALE GENOMIC DNA]</scope>
    <source>
        <strain evidence="2 3">KCTC 32084</strain>
    </source>
</reference>
<evidence type="ECO:0000256" key="1">
    <source>
        <dbReference type="SAM" id="SignalP"/>
    </source>
</evidence>
<dbReference type="EMBL" id="JAQIOY010000003">
    <property type="protein sequence ID" value="MDA7425141.1"/>
    <property type="molecule type" value="Genomic_DNA"/>
</dbReference>
<accession>A0ABT4XT74</accession>
<protein>
    <submittedName>
        <fullName evidence="2">DUF2125 domain-containing protein</fullName>
    </submittedName>
</protein>
<keyword evidence="3" id="KW-1185">Reference proteome</keyword>
<evidence type="ECO:0000313" key="3">
    <source>
        <dbReference type="Proteomes" id="UP001210720"/>
    </source>
</evidence>
<dbReference type="Proteomes" id="UP001210720">
    <property type="component" value="Unassembled WGS sequence"/>
</dbReference>
<feature type="signal peptide" evidence="1">
    <location>
        <begin position="1"/>
        <end position="19"/>
    </location>
</feature>
<gene>
    <name evidence="2" type="ORF">PFY00_10410</name>
</gene>
<keyword evidence="1" id="KW-0732">Signal</keyword>
<dbReference type="Pfam" id="PF09898">
    <property type="entry name" value="DUF2125"/>
    <property type="match status" value="1"/>
</dbReference>
<dbReference type="InterPro" id="IPR018666">
    <property type="entry name" value="DUF2125"/>
</dbReference>
<feature type="chain" id="PRO_5047294769" evidence="1">
    <location>
        <begin position="20"/>
        <end position="504"/>
    </location>
</feature>
<sequence>MKKFTGISALALAAMTQHAAADVTPQQVWDNLSEYVEGFGYDVQAQPAASGDDLIVSNVTMSMALPEGEGNFSFSMDQLTLRDRGDGSVSVGFPEVMPITVVVNDGEQVEITVDYTHDDLQVVVSGDPDAMNYDYTANMLGLALSKLMVDGEMIPDNMARMNMTMGPIEGRSASRTEDSLTVIEQVMDLGDVNIDFAANDPDSEEGGNFAAKMVGVSFEGDSILPEGFDLNDMAAAIAAGFAGGGIFSHQGSSLEFFVTERSGNTSGNFTSGAGSLEVDVSDEAIVYAVQNSDFTMEMTTPDVPFPINAQMAESGFNIAIPIQPGQGPQEAALGLKLVGFETSNMIWGMLDPAAILPRDPATIVADLTAQVTPFLNLMDPADMEKLENGEAMPGELNALTLNDLTVEAAGSKLTGKGAFTFDNTDLESFDGLPRPEGQLDIAVQGHNGLIDKLIQMGLLAEEDAMGARMMLSMFTVPGAEEDSATSTIEVNAEGHVLANGQRIK</sequence>